<comment type="caution">
    <text evidence="2">The sequence shown here is derived from an EMBL/GenBank/DDBJ whole genome shotgun (WGS) entry which is preliminary data.</text>
</comment>
<dbReference type="EMBL" id="SDJR01000013">
    <property type="protein sequence ID" value="RXR22392.1"/>
    <property type="molecule type" value="Genomic_DNA"/>
</dbReference>
<proteinExistence type="predicted"/>
<dbReference type="Proteomes" id="UP000290517">
    <property type="component" value="Unassembled WGS sequence"/>
</dbReference>
<evidence type="ECO:0008006" key="5">
    <source>
        <dbReference type="Google" id="ProtNLM"/>
    </source>
</evidence>
<gene>
    <name evidence="1" type="ORF">EQW73_16760</name>
    <name evidence="2" type="ORF">EQW78_14195</name>
</gene>
<dbReference type="EMBL" id="SDJQ01000018">
    <property type="protein sequence ID" value="RXR32457.1"/>
    <property type="molecule type" value="Genomic_DNA"/>
</dbReference>
<evidence type="ECO:0000313" key="2">
    <source>
        <dbReference type="EMBL" id="RXR32457.1"/>
    </source>
</evidence>
<protein>
    <recommendedName>
        <fullName evidence="5">DUF1801 domain-containing protein</fullName>
    </recommendedName>
</protein>
<dbReference type="OrthoDB" id="5187996at2"/>
<dbReference type="Proteomes" id="UP000289805">
    <property type="component" value="Unassembled WGS sequence"/>
</dbReference>
<evidence type="ECO:0000313" key="4">
    <source>
        <dbReference type="Proteomes" id="UP000290517"/>
    </source>
</evidence>
<dbReference type="STRING" id="1713.GCA_000718325_03220"/>
<sequence length="144" mass="16153">MERFVQKTDTDPDEYLTTVPERFRDDALRLDAAISEVMSGRSRVLWEGVFWGGTDQRIVGYGDLLQPRPRGGSVEWFVVGLAVQQNYLSVYVNAAEDDQYVAQKYAHTLGRAKIGSSSVSFKSLADIDLDALLHLVRIAREQTA</sequence>
<evidence type="ECO:0000313" key="1">
    <source>
        <dbReference type="EMBL" id="RXR22392.1"/>
    </source>
</evidence>
<evidence type="ECO:0000313" key="3">
    <source>
        <dbReference type="Proteomes" id="UP000289805"/>
    </source>
</evidence>
<dbReference type="AlphaFoldDB" id="A0A4Q1KR00"/>
<reference evidence="3 4" key="1">
    <citation type="submission" date="2019-01" db="EMBL/GenBank/DDBJ databases">
        <title>Oerskovia turbata Genome sequencing and assembly.</title>
        <authorList>
            <person name="Dou T."/>
        </authorList>
    </citation>
    <scope>NUCLEOTIDE SEQUENCE [LARGE SCALE GENOMIC DNA]</scope>
    <source>
        <strain evidence="2 3">JCM12123</strain>
        <strain evidence="1 4">JCM3160</strain>
    </source>
</reference>
<keyword evidence="4" id="KW-1185">Reference proteome</keyword>
<name>A0A4Q1KR00_9CELL</name>
<organism evidence="2 3">
    <name type="scientific">Oerskovia turbata</name>
    <dbReference type="NCBI Taxonomy" id="1713"/>
    <lineage>
        <taxon>Bacteria</taxon>
        <taxon>Bacillati</taxon>
        <taxon>Actinomycetota</taxon>
        <taxon>Actinomycetes</taxon>
        <taxon>Micrococcales</taxon>
        <taxon>Cellulomonadaceae</taxon>
        <taxon>Oerskovia</taxon>
    </lineage>
</organism>
<accession>A0A4Q1KR00</accession>